<evidence type="ECO:0000313" key="2">
    <source>
        <dbReference type="Proteomes" id="UP001469553"/>
    </source>
</evidence>
<organism evidence="1 2">
    <name type="scientific">Ameca splendens</name>
    <dbReference type="NCBI Taxonomy" id="208324"/>
    <lineage>
        <taxon>Eukaryota</taxon>
        <taxon>Metazoa</taxon>
        <taxon>Chordata</taxon>
        <taxon>Craniata</taxon>
        <taxon>Vertebrata</taxon>
        <taxon>Euteleostomi</taxon>
        <taxon>Actinopterygii</taxon>
        <taxon>Neopterygii</taxon>
        <taxon>Teleostei</taxon>
        <taxon>Neoteleostei</taxon>
        <taxon>Acanthomorphata</taxon>
        <taxon>Ovalentaria</taxon>
        <taxon>Atherinomorphae</taxon>
        <taxon>Cyprinodontiformes</taxon>
        <taxon>Goodeidae</taxon>
        <taxon>Ameca</taxon>
    </lineage>
</organism>
<keyword evidence="2" id="KW-1185">Reference proteome</keyword>
<reference evidence="1 2" key="1">
    <citation type="submission" date="2021-06" db="EMBL/GenBank/DDBJ databases">
        <authorList>
            <person name="Palmer J.M."/>
        </authorList>
    </citation>
    <scope>NUCLEOTIDE SEQUENCE [LARGE SCALE GENOMIC DNA]</scope>
    <source>
        <strain evidence="1 2">AS_MEX2019</strain>
        <tissue evidence="1">Muscle</tissue>
    </source>
</reference>
<dbReference type="EMBL" id="JAHRIP010056543">
    <property type="protein sequence ID" value="MEQ2302097.1"/>
    <property type="molecule type" value="Genomic_DNA"/>
</dbReference>
<accession>A0ABV0Z7A1</accession>
<sequence>MVMDGNQVCLVPLYGGKQMLYCKATQQHRLLVQGGKGRDAQPCLPWGPPCLRRQDPSSVSKAIFTNAWKLLLLSLRLSCEGIKQRQIPSLGTQQSGQGVTKLRHRSRGLVLQSCSFNYFDFVKCLPPCFLLSSPF</sequence>
<gene>
    <name evidence="1" type="ORF">AMECASPLE_002993</name>
</gene>
<dbReference type="Proteomes" id="UP001469553">
    <property type="component" value="Unassembled WGS sequence"/>
</dbReference>
<evidence type="ECO:0000313" key="1">
    <source>
        <dbReference type="EMBL" id="MEQ2302097.1"/>
    </source>
</evidence>
<protein>
    <submittedName>
        <fullName evidence="1">Uncharacterized protein</fullName>
    </submittedName>
</protein>
<comment type="caution">
    <text evidence="1">The sequence shown here is derived from an EMBL/GenBank/DDBJ whole genome shotgun (WGS) entry which is preliminary data.</text>
</comment>
<name>A0ABV0Z7A1_9TELE</name>
<proteinExistence type="predicted"/>